<dbReference type="EMBL" id="WUTW01000011">
    <property type="protein sequence ID" value="MXQ68174.1"/>
    <property type="molecule type" value="Genomic_DNA"/>
</dbReference>
<evidence type="ECO:0000313" key="1">
    <source>
        <dbReference type="EMBL" id="MXQ68174.1"/>
    </source>
</evidence>
<reference evidence="1 2" key="1">
    <citation type="submission" date="2019-12" db="EMBL/GenBank/DDBJ databases">
        <title>Nocardia macrotermitis sp. nov. and Nocardia aurantia sp. nov., isolated from the gut of the fungus growing-termite Macrotermes natalensis.</title>
        <authorList>
            <person name="Christine B."/>
            <person name="Rene B."/>
        </authorList>
    </citation>
    <scope>NUCLEOTIDE SEQUENCE [LARGE SCALE GENOMIC DNA]</scope>
    <source>
        <strain evidence="1 2">DSM 102126</strain>
    </source>
</reference>
<dbReference type="RefSeq" id="WP_161106364.1">
    <property type="nucleotide sequence ID" value="NZ_JBHLYI010000014.1"/>
</dbReference>
<dbReference type="AlphaFoldDB" id="A0A6I4WMM8"/>
<dbReference type="OrthoDB" id="3430427at2"/>
<proteinExistence type="predicted"/>
<evidence type="ECO:0000313" key="2">
    <source>
        <dbReference type="Proteomes" id="UP000431901"/>
    </source>
</evidence>
<accession>A0A6I4WMM8</accession>
<dbReference type="Proteomes" id="UP000431901">
    <property type="component" value="Unassembled WGS sequence"/>
</dbReference>
<gene>
    <name evidence="1" type="ORF">GQ466_29575</name>
</gene>
<comment type="caution">
    <text evidence="1">The sequence shown here is derived from an EMBL/GenBank/DDBJ whole genome shotgun (WGS) entry which is preliminary data.</text>
</comment>
<name>A0A6I4WMM8_9ACTN</name>
<protein>
    <submittedName>
        <fullName evidence="1">Uncharacterized protein</fullName>
    </submittedName>
</protein>
<keyword evidence="2" id="KW-1185">Reference proteome</keyword>
<organism evidence="1 2">
    <name type="scientific">Actinomadura rayongensis</name>
    <dbReference type="NCBI Taxonomy" id="1429076"/>
    <lineage>
        <taxon>Bacteria</taxon>
        <taxon>Bacillati</taxon>
        <taxon>Actinomycetota</taxon>
        <taxon>Actinomycetes</taxon>
        <taxon>Streptosporangiales</taxon>
        <taxon>Thermomonosporaceae</taxon>
        <taxon>Actinomadura</taxon>
    </lineage>
</organism>
<sequence>MSQTYGQRAFAAALDLGDWQFRSARTLGLVPAPDAGPGRWSADLVDRCGGEADRIRAELGSDPPVGAARAAARLARRVVLDVERVDVDVLAASGVLAAAGRYRGHPVYLVRHLDAVPADTLAEVVAARKGPLRDTIDAGGAVRALGWRSQQFGRVAAERGLAKDRLGRYALADVRALAADEELMATAVADAARADVQRARRAEERCTTALRGWLADCARFLDGTETRSPDLAAARRALSGLTSARYILSATTDREVR</sequence>